<dbReference type="Gene3D" id="1.25.40.180">
    <property type="match status" value="1"/>
</dbReference>
<name>A0A1Y2HX87_9FUNG</name>
<dbReference type="InterPro" id="IPR016024">
    <property type="entry name" value="ARM-type_fold"/>
</dbReference>
<evidence type="ECO:0000313" key="3">
    <source>
        <dbReference type="Proteomes" id="UP000193411"/>
    </source>
</evidence>
<reference evidence="2 3" key="1">
    <citation type="submission" date="2016-07" db="EMBL/GenBank/DDBJ databases">
        <title>Pervasive Adenine N6-methylation of Active Genes in Fungi.</title>
        <authorList>
            <consortium name="DOE Joint Genome Institute"/>
            <person name="Mondo S.J."/>
            <person name="Dannebaum R.O."/>
            <person name="Kuo R.C."/>
            <person name="Labutti K."/>
            <person name="Haridas S."/>
            <person name="Kuo A."/>
            <person name="Salamov A."/>
            <person name="Ahrendt S.R."/>
            <person name="Lipzen A."/>
            <person name="Sullivan W."/>
            <person name="Andreopoulos W.B."/>
            <person name="Clum A."/>
            <person name="Lindquist E."/>
            <person name="Daum C."/>
            <person name="Ramamoorthy G.K."/>
            <person name="Gryganskyi A."/>
            <person name="Culley D."/>
            <person name="Magnuson J.K."/>
            <person name="James T.Y."/>
            <person name="O'Malley M.A."/>
            <person name="Stajich J.E."/>
            <person name="Spatafora J.W."/>
            <person name="Visel A."/>
            <person name="Grigoriev I.V."/>
        </authorList>
    </citation>
    <scope>NUCLEOTIDE SEQUENCE [LARGE SCALE GENOMIC DNA]</scope>
    <source>
        <strain evidence="2 3">PL171</strain>
    </source>
</reference>
<feature type="compositionally biased region" description="Basic and acidic residues" evidence="1">
    <location>
        <begin position="264"/>
        <end position="286"/>
    </location>
</feature>
<dbReference type="STRING" id="765915.A0A1Y2HX87"/>
<organism evidence="2 3">
    <name type="scientific">Catenaria anguillulae PL171</name>
    <dbReference type="NCBI Taxonomy" id="765915"/>
    <lineage>
        <taxon>Eukaryota</taxon>
        <taxon>Fungi</taxon>
        <taxon>Fungi incertae sedis</taxon>
        <taxon>Blastocladiomycota</taxon>
        <taxon>Blastocladiomycetes</taxon>
        <taxon>Blastocladiales</taxon>
        <taxon>Catenariaceae</taxon>
        <taxon>Catenaria</taxon>
    </lineage>
</organism>
<feature type="compositionally biased region" description="Polar residues" evidence="1">
    <location>
        <begin position="230"/>
        <end position="244"/>
    </location>
</feature>
<evidence type="ECO:0000256" key="1">
    <source>
        <dbReference type="SAM" id="MobiDB-lite"/>
    </source>
</evidence>
<proteinExistence type="predicted"/>
<dbReference type="AlphaFoldDB" id="A0A1Y2HX87"/>
<dbReference type="EMBL" id="MCFL01000011">
    <property type="protein sequence ID" value="ORZ37762.1"/>
    <property type="molecule type" value="Genomic_DNA"/>
</dbReference>
<dbReference type="OrthoDB" id="514777at2759"/>
<feature type="region of interest" description="Disordered" evidence="1">
    <location>
        <begin position="588"/>
        <end position="754"/>
    </location>
</feature>
<evidence type="ECO:0000313" key="2">
    <source>
        <dbReference type="EMBL" id="ORZ37762.1"/>
    </source>
</evidence>
<feature type="compositionally biased region" description="Low complexity" evidence="1">
    <location>
        <begin position="483"/>
        <end position="498"/>
    </location>
</feature>
<feature type="compositionally biased region" description="Low complexity" evidence="1">
    <location>
        <begin position="20"/>
        <end position="34"/>
    </location>
</feature>
<feature type="compositionally biased region" description="Low complexity" evidence="1">
    <location>
        <begin position="374"/>
        <end position="386"/>
    </location>
</feature>
<feature type="compositionally biased region" description="Pro residues" evidence="1">
    <location>
        <begin position="419"/>
        <end position="430"/>
    </location>
</feature>
<feature type="compositionally biased region" description="Gly residues" evidence="1">
    <location>
        <begin position="588"/>
        <end position="613"/>
    </location>
</feature>
<feature type="compositionally biased region" description="Low complexity" evidence="1">
    <location>
        <begin position="710"/>
        <end position="730"/>
    </location>
</feature>
<sequence length="946" mass="99302">MPQMPQPQPQMQGYASSPSQLLAQMKAQQQQQQQPGVYPPAPTAGTTTATTPGSAGSSSAPAPYGQQQPSTNRPPPPMTTTNPPAATTSVSGMVLPQGVNVPQPQQPPVVQVQAAQPIPMPVPTSGAPPGMMPQLAPAPHMPLPPMGHSTSPPLLAHAQLGVPPVHSPVTASSPTPPLGAAPARPTIRIASKEDPTKTIQLTDLAIKASRSTSHRGSTAGLGEDAGDTASMATVSSVGAGTATTPDAAEPDKTQMGEGQLIAKRQVEENMRRGTKALEIKRPEHPRGGTPSPRPGSSPVVGKAALVKAPVAAVVADKTKEEIKARSRSRSKSPAKHIPADDIEVQGGYRVFKDLAKNGVEEHEHEVKRGRSKSPVAKPVDAVVVPKLKSLSPARRLEPGQQASSTTKAEEAPAAVIPAPRTPSPAKPRSPSPAKETKKEVERVPSPAPAPKEVKKERSPSPPKEQERTRSPSPSAKVGKSPARSKSPSPVRSGPSSPKNVPTTAETPEPERASSPARSTVSDLEEGEIRASPTSGEYPEVLQLADADENGVFRYSRSRLTELCLPDLPLPNGINLAVFADLRGSRGAGGYDARGTGGASRGGSASGSSRGGLRIGMPERAMSTPTPYQGSAPGSSVSTPTRERRPMPMPPGAAAAAAMAASSSGRSMSGRGESRRDGSRRGADREAASGDREKRGSRRGTKRTGTADEGSASSSSMSLPAQTTQQQPQLAVAGAALQPSERAHGARGVEVLPEDLKPLEKSSTAWVPESVLQKVAPGALPTPASADANLSEGELEAQRESEYCTQIEKQMRGVLNKLTPENIDRLQPRFAESLRYPSALKLICRLIVRKSFDEPKYASLYASLTLFMYHNIKPLEGMADDPEGSRLCGRPCAASLFMNARTSSVAAQSGRIWPREASRRSNSRRWSRSSPRCLATCALWPSCSTMP</sequence>
<feature type="compositionally biased region" description="Low complexity" evidence="1">
    <location>
        <begin position="287"/>
        <end position="300"/>
    </location>
</feature>
<evidence type="ECO:0008006" key="4">
    <source>
        <dbReference type="Google" id="ProtNLM"/>
    </source>
</evidence>
<feature type="region of interest" description="Disordered" evidence="1">
    <location>
        <begin position="318"/>
        <end position="540"/>
    </location>
</feature>
<accession>A0A1Y2HX87</accession>
<protein>
    <recommendedName>
        <fullName evidence="4">MIF4G domain-containing protein</fullName>
    </recommendedName>
</protein>
<dbReference type="Proteomes" id="UP000193411">
    <property type="component" value="Unassembled WGS sequence"/>
</dbReference>
<feature type="region of interest" description="Disordered" evidence="1">
    <location>
        <begin position="1"/>
        <end position="300"/>
    </location>
</feature>
<keyword evidence="3" id="KW-1185">Reference proteome</keyword>
<gene>
    <name evidence="2" type="ORF">BCR44DRAFT_1025146</name>
</gene>
<dbReference type="SUPFAM" id="SSF48371">
    <property type="entry name" value="ARM repeat"/>
    <property type="match status" value="1"/>
</dbReference>
<dbReference type="PANTHER" id="PTHR23253">
    <property type="entry name" value="EUKARYOTIC TRANSLATION INITIATION FACTOR 4 GAMMA"/>
    <property type="match status" value="1"/>
</dbReference>
<comment type="caution">
    <text evidence="2">The sequence shown here is derived from an EMBL/GenBank/DDBJ whole genome shotgun (WGS) entry which is preliminary data.</text>
</comment>
<feature type="compositionally biased region" description="Low complexity" evidence="1">
    <location>
        <begin position="43"/>
        <end position="63"/>
    </location>
</feature>
<feature type="compositionally biased region" description="Polar residues" evidence="1">
    <location>
        <begin position="622"/>
        <end position="639"/>
    </location>
</feature>
<feature type="compositionally biased region" description="Basic and acidic residues" evidence="1">
    <location>
        <begin position="451"/>
        <end position="469"/>
    </location>
</feature>
<feature type="compositionally biased region" description="Basic and acidic residues" evidence="1">
    <location>
        <begin position="671"/>
        <end position="693"/>
    </location>
</feature>
<feature type="compositionally biased region" description="Basic and acidic residues" evidence="1">
    <location>
        <begin position="350"/>
        <end position="368"/>
    </location>
</feature>
<feature type="compositionally biased region" description="Basic residues" evidence="1">
    <location>
        <begin position="325"/>
        <end position="334"/>
    </location>
</feature>
<feature type="compositionally biased region" description="Low complexity" evidence="1">
    <location>
        <begin position="651"/>
        <end position="670"/>
    </location>
</feature>
<feature type="compositionally biased region" description="Low complexity" evidence="1">
    <location>
        <begin position="79"/>
        <end position="117"/>
    </location>
</feature>